<feature type="region of interest" description="Disordered" evidence="1">
    <location>
        <begin position="460"/>
        <end position="528"/>
    </location>
</feature>
<dbReference type="GO" id="GO:0003677">
    <property type="term" value="F:DNA binding"/>
    <property type="evidence" value="ECO:0007669"/>
    <property type="project" value="TreeGrafter"/>
</dbReference>
<dbReference type="PANTHER" id="PTHR47658:SF1">
    <property type="entry name" value="MEIOSIS INITIATOR PROTEIN"/>
    <property type="match status" value="1"/>
</dbReference>
<evidence type="ECO:0000256" key="2">
    <source>
        <dbReference type="SAM" id="Phobius"/>
    </source>
</evidence>
<dbReference type="GO" id="GO:0010197">
    <property type="term" value="P:polar nucleus fusion"/>
    <property type="evidence" value="ECO:0007669"/>
    <property type="project" value="TreeGrafter"/>
</dbReference>
<feature type="region of interest" description="Disordered" evidence="1">
    <location>
        <begin position="207"/>
        <end position="233"/>
    </location>
</feature>
<keyword evidence="2" id="KW-1133">Transmembrane helix</keyword>
<evidence type="ECO:0000313" key="4">
    <source>
        <dbReference type="Proteomes" id="UP000636709"/>
    </source>
</evidence>
<feature type="region of interest" description="Disordered" evidence="1">
    <location>
        <begin position="293"/>
        <end position="334"/>
    </location>
</feature>
<gene>
    <name evidence="3" type="ORF">HU200_028311</name>
</gene>
<feature type="compositionally biased region" description="Basic residues" evidence="1">
    <location>
        <begin position="322"/>
        <end position="334"/>
    </location>
</feature>
<sequence>MRYHPRRRTSKETTELRSGRRTQAAILEAVNRHRRNVTSIVAMPSAGVERRDSRSHSVRHGQHSALSNELIFFSHLACNPLLRATRNWCSAPLLDVRLRGRNQDKNPCLFTRHRGNDPALYLWSGFPGWPGPKTTHGPGLGRRLSPQASPGRAKPGPINRATPGPSPGRAAHLYIYRAGARAGETKSKPRREGQSGFGASLSRLIWTVDEAKRRPPPRGTKNQTPQKKNGKILDLAPPPQLLLHLELGFDLPRTRMNPARPPPSPSFTSIKIFDPIAFPFTATRRPDLSQSISLRAKPSSSDPIHGGGQVHRQRRAQQEARRGHRPQTLKGRKRIRQMACNKDVPVVLIDMHSCSLDSKIKMMLEAEVVERIVEVPDRKKSSAPAKGGRAKADNSKDPKRKRTPTAFFLFMYILFPHLLSPLLLHSRKDFRKDFKAAHPDIKGVTVEKKPYVDKAAELKAEAENAEGSGDNNVAAAEKEKKPKEKADDQDGEQEVDQSVKRRRINKVEEEEDEDEEENELDDDLDDDM</sequence>
<dbReference type="PANTHER" id="PTHR47658">
    <property type="entry name" value="HIGH MOBILITY GROUP B PROTEIN 12-RELATED"/>
    <property type="match status" value="1"/>
</dbReference>
<name>A0A835ETK0_9POAL</name>
<reference evidence="3" key="1">
    <citation type="submission" date="2020-07" db="EMBL/GenBank/DDBJ databases">
        <title>Genome sequence and genetic diversity analysis of an under-domesticated orphan crop, white fonio (Digitaria exilis).</title>
        <authorList>
            <person name="Bennetzen J.L."/>
            <person name="Chen S."/>
            <person name="Ma X."/>
            <person name="Wang X."/>
            <person name="Yssel A.E.J."/>
            <person name="Chaluvadi S.R."/>
            <person name="Johnson M."/>
            <person name="Gangashetty P."/>
            <person name="Hamidou F."/>
            <person name="Sanogo M.D."/>
            <person name="Zwaenepoel A."/>
            <person name="Wallace J."/>
            <person name="Van De Peer Y."/>
            <person name="Van Deynze A."/>
        </authorList>
    </citation>
    <scope>NUCLEOTIDE SEQUENCE</scope>
    <source>
        <tissue evidence="3">Leaves</tissue>
    </source>
</reference>
<comment type="caution">
    <text evidence="3">The sequence shown here is derived from an EMBL/GenBank/DDBJ whole genome shotgun (WGS) entry which is preliminary data.</text>
</comment>
<proteinExistence type="predicted"/>
<feature type="compositionally biased region" description="Basic and acidic residues" evidence="1">
    <location>
        <begin position="476"/>
        <end position="488"/>
    </location>
</feature>
<dbReference type="AlphaFoldDB" id="A0A835ETK0"/>
<keyword evidence="2" id="KW-0812">Transmembrane</keyword>
<feature type="region of interest" description="Disordered" evidence="1">
    <location>
        <begin position="378"/>
        <end position="400"/>
    </location>
</feature>
<evidence type="ECO:0000256" key="1">
    <source>
        <dbReference type="SAM" id="MobiDB-lite"/>
    </source>
</evidence>
<protein>
    <submittedName>
        <fullName evidence="3">Uncharacterized protein</fullName>
    </submittedName>
</protein>
<keyword evidence="4" id="KW-1185">Reference proteome</keyword>
<feature type="region of interest" description="Disordered" evidence="1">
    <location>
        <begin position="132"/>
        <end position="170"/>
    </location>
</feature>
<feature type="transmembrane region" description="Helical" evidence="2">
    <location>
        <begin position="406"/>
        <end position="424"/>
    </location>
</feature>
<evidence type="ECO:0000313" key="3">
    <source>
        <dbReference type="EMBL" id="KAF8712559.1"/>
    </source>
</evidence>
<dbReference type="GO" id="GO:0005634">
    <property type="term" value="C:nucleus"/>
    <property type="evidence" value="ECO:0007669"/>
    <property type="project" value="TreeGrafter"/>
</dbReference>
<feature type="compositionally biased region" description="Basic and acidic residues" evidence="1">
    <location>
        <begin position="183"/>
        <end position="193"/>
    </location>
</feature>
<keyword evidence="2" id="KW-0472">Membrane</keyword>
<feature type="compositionally biased region" description="Polar residues" evidence="1">
    <location>
        <begin position="293"/>
        <end position="302"/>
    </location>
</feature>
<accession>A0A835ETK0</accession>
<feature type="region of interest" description="Disordered" evidence="1">
    <location>
        <begin position="180"/>
        <end position="199"/>
    </location>
</feature>
<dbReference type="Proteomes" id="UP000636709">
    <property type="component" value="Unassembled WGS sequence"/>
</dbReference>
<dbReference type="EMBL" id="JACEFO010001742">
    <property type="protein sequence ID" value="KAF8712559.1"/>
    <property type="molecule type" value="Genomic_DNA"/>
</dbReference>
<dbReference type="OrthoDB" id="1919336at2759"/>
<organism evidence="3 4">
    <name type="scientific">Digitaria exilis</name>
    <dbReference type="NCBI Taxonomy" id="1010633"/>
    <lineage>
        <taxon>Eukaryota</taxon>
        <taxon>Viridiplantae</taxon>
        <taxon>Streptophyta</taxon>
        <taxon>Embryophyta</taxon>
        <taxon>Tracheophyta</taxon>
        <taxon>Spermatophyta</taxon>
        <taxon>Magnoliopsida</taxon>
        <taxon>Liliopsida</taxon>
        <taxon>Poales</taxon>
        <taxon>Poaceae</taxon>
        <taxon>PACMAD clade</taxon>
        <taxon>Panicoideae</taxon>
        <taxon>Panicodae</taxon>
        <taxon>Paniceae</taxon>
        <taxon>Anthephorinae</taxon>
        <taxon>Digitaria</taxon>
    </lineage>
</organism>
<feature type="compositionally biased region" description="Acidic residues" evidence="1">
    <location>
        <begin position="508"/>
        <end position="528"/>
    </location>
</feature>